<name>A0A1I3TWX7_HALDA</name>
<dbReference type="Proteomes" id="UP000183557">
    <property type="component" value="Unassembled WGS sequence"/>
</dbReference>
<feature type="region of interest" description="Disordered" evidence="1">
    <location>
        <begin position="58"/>
        <end position="77"/>
    </location>
</feature>
<proteinExistence type="predicted"/>
<organism evidence="2 3">
    <name type="scientific">Halobacillus dabanensis</name>
    <dbReference type="NCBI Taxonomy" id="240302"/>
    <lineage>
        <taxon>Bacteria</taxon>
        <taxon>Bacillati</taxon>
        <taxon>Bacillota</taxon>
        <taxon>Bacilli</taxon>
        <taxon>Bacillales</taxon>
        <taxon>Bacillaceae</taxon>
        <taxon>Halobacillus</taxon>
    </lineage>
</organism>
<dbReference type="OrthoDB" id="2738903at2"/>
<sequence length="93" mass="11173">MNDRELQLLLKKWLKEWMSQQVDDLKTSKDQNNQSFAFLDDRTLQMLLMMFMMNKNQTQEGDNKMSSSESSEDWEQVMKETEQGFKQILDLLE</sequence>
<keyword evidence="3" id="KW-1185">Reference proteome</keyword>
<evidence type="ECO:0000313" key="3">
    <source>
        <dbReference type="Proteomes" id="UP000183557"/>
    </source>
</evidence>
<evidence type="ECO:0000256" key="1">
    <source>
        <dbReference type="SAM" id="MobiDB-lite"/>
    </source>
</evidence>
<dbReference type="EMBL" id="FOSB01000004">
    <property type="protein sequence ID" value="SFJ75265.1"/>
    <property type="molecule type" value="Genomic_DNA"/>
</dbReference>
<reference evidence="3" key="1">
    <citation type="submission" date="2016-10" db="EMBL/GenBank/DDBJ databases">
        <authorList>
            <person name="Varghese N."/>
            <person name="Submissions S."/>
        </authorList>
    </citation>
    <scope>NUCLEOTIDE SEQUENCE [LARGE SCALE GENOMIC DNA]</scope>
    <source>
        <strain evidence="3">CGMCC 1.3704</strain>
    </source>
</reference>
<dbReference type="RefSeq" id="WP_075036048.1">
    <property type="nucleotide sequence ID" value="NZ_FOSB01000004.1"/>
</dbReference>
<gene>
    <name evidence="2" type="ORF">SAMN04487936_10446</name>
</gene>
<accession>A0A1I3TWX7</accession>
<dbReference type="AlphaFoldDB" id="A0A1I3TWX7"/>
<evidence type="ECO:0000313" key="2">
    <source>
        <dbReference type="EMBL" id="SFJ75265.1"/>
    </source>
</evidence>
<protein>
    <submittedName>
        <fullName evidence="2">Uncharacterized protein</fullName>
    </submittedName>
</protein>
<feature type="compositionally biased region" description="Polar residues" evidence="1">
    <location>
        <begin position="58"/>
        <end position="69"/>
    </location>
</feature>